<proteinExistence type="predicted"/>
<dbReference type="EMBL" id="JADQTO010000078">
    <property type="protein sequence ID" value="MBG0569346.1"/>
    <property type="molecule type" value="Genomic_DNA"/>
</dbReference>
<evidence type="ECO:0000313" key="1">
    <source>
        <dbReference type="EMBL" id="MBG0569346.1"/>
    </source>
</evidence>
<dbReference type="Proteomes" id="UP000598146">
    <property type="component" value="Unassembled WGS sequence"/>
</dbReference>
<evidence type="ECO:0000313" key="2">
    <source>
        <dbReference type="Proteomes" id="UP000598146"/>
    </source>
</evidence>
<protein>
    <submittedName>
        <fullName evidence="1">Uncharacterized protein</fullName>
    </submittedName>
</protein>
<reference evidence="1" key="1">
    <citation type="submission" date="2020-11" db="EMBL/GenBank/DDBJ databases">
        <title>Isolation and identification of active actinomycetes.</title>
        <authorList>
            <person name="Sun X."/>
        </authorList>
    </citation>
    <scope>NUCLEOTIDE SEQUENCE</scope>
    <source>
        <strain evidence="1">NEAU-A11</strain>
    </source>
</reference>
<sequence>MRYLTRQFAIGALRRGNGIEQFLGGVEIDGEPAIRWVAISSMNRQYRISLHTVQDPDDDRVGDLPNLISLDPVDEAYVGEGRELARSKDAEEAMTLAEHLTDADPGRWVNHAVAGEEYMDYVRSRRDSAQAT</sequence>
<keyword evidence="2" id="KW-1185">Reference proteome</keyword>
<comment type="caution">
    <text evidence="1">The sequence shown here is derived from an EMBL/GenBank/DDBJ whole genome shotgun (WGS) entry which is preliminary data.</text>
</comment>
<accession>A0A931CLR6</accession>
<gene>
    <name evidence="1" type="ORF">I4J89_48935</name>
</gene>
<dbReference type="AlphaFoldDB" id="A0A931CLR6"/>
<dbReference type="RefSeq" id="WP_196421081.1">
    <property type="nucleotide sequence ID" value="NZ_JADQTO010000078.1"/>
</dbReference>
<name>A0A931CLR6_9ACTN</name>
<organism evidence="1 2">
    <name type="scientific">Actinoplanes aureus</name>
    <dbReference type="NCBI Taxonomy" id="2792083"/>
    <lineage>
        <taxon>Bacteria</taxon>
        <taxon>Bacillati</taxon>
        <taxon>Actinomycetota</taxon>
        <taxon>Actinomycetes</taxon>
        <taxon>Micromonosporales</taxon>
        <taxon>Micromonosporaceae</taxon>
        <taxon>Actinoplanes</taxon>
    </lineage>
</organism>